<dbReference type="Proteomes" id="UP000240357">
    <property type="component" value="Unassembled WGS sequence"/>
</dbReference>
<protein>
    <recommendedName>
        <fullName evidence="3">HTH cro/C1-type domain-containing protein</fullName>
    </recommendedName>
</protein>
<comment type="caution">
    <text evidence="1">The sequence shown here is derived from an EMBL/GenBank/DDBJ whole genome shotgun (WGS) entry which is preliminary data.</text>
</comment>
<evidence type="ECO:0000313" key="1">
    <source>
        <dbReference type="EMBL" id="PSR54002.1"/>
    </source>
</evidence>
<evidence type="ECO:0000313" key="2">
    <source>
        <dbReference type="Proteomes" id="UP000240357"/>
    </source>
</evidence>
<accession>A0A2T2YER9</accession>
<proteinExistence type="predicted"/>
<dbReference type="EMBL" id="PYFT01000001">
    <property type="protein sequence ID" value="PSR54002.1"/>
    <property type="molecule type" value="Genomic_DNA"/>
</dbReference>
<sequence>MDNGYDRTQLLKTALEHSAITIDELANNLGLTPILLYHNLESEEHGAATVKAVAAALRVPMSYFEGAFYYDERGQLVPSQPK</sequence>
<keyword evidence="2" id="KW-1185">Reference proteome</keyword>
<organism evidence="1 2">
    <name type="scientific">Adhaeribacter arboris</name>
    <dbReference type="NCBI Taxonomy" id="2072846"/>
    <lineage>
        <taxon>Bacteria</taxon>
        <taxon>Pseudomonadati</taxon>
        <taxon>Bacteroidota</taxon>
        <taxon>Cytophagia</taxon>
        <taxon>Cytophagales</taxon>
        <taxon>Hymenobacteraceae</taxon>
        <taxon>Adhaeribacter</taxon>
    </lineage>
</organism>
<reference evidence="1 2" key="1">
    <citation type="submission" date="2018-03" db="EMBL/GenBank/DDBJ databases">
        <title>Adhaeribacter sp. HMF7605 Genome sequencing and assembly.</title>
        <authorList>
            <person name="Kang H."/>
            <person name="Kang J."/>
            <person name="Cha I."/>
            <person name="Kim H."/>
            <person name="Joh K."/>
        </authorList>
    </citation>
    <scope>NUCLEOTIDE SEQUENCE [LARGE SCALE GENOMIC DNA]</scope>
    <source>
        <strain evidence="1 2">HMF7605</strain>
    </source>
</reference>
<name>A0A2T2YER9_9BACT</name>
<gene>
    <name evidence="1" type="ORF">AHMF7605_10960</name>
</gene>
<dbReference type="OrthoDB" id="9854186at2"/>
<dbReference type="RefSeq" id="WP_106929225.1">
    <property type="nucleotide sequence ID" value="NZ_PYFT01000001.1"/>
</dbReference>
<evidence type="ECO:0008006" key="3">
    <source>
        <dbReference type="Google" id="ProtNLM"/>
    </source>
</evidence>
<dbReference type="AlphaFoldDB" id="A0A2T2YER9"/>